<dbReference type="EMBL" id="AP024485">
    <property type="protein sequence ID" value="BCS88324.1"/>
    <property type="molecule type" value="Genomic_DNA"/>
</dbReference>
<organism evidence="1 2">
    <name type="scientific">Pseudodesulfovibrio sediminis</name>
    <dbReference type="NCBI Taxonomy" id="2810563"/>
    <lineage>
        <taxon>Bacteria</taxon>
        <taxon>Pseudomonadati</taxon>
        <taxon>Thermodesulfobacteriota</taxon>
        <taxon>Desulfovibrionia</taxon>
        <taxon>Desulfovibrionales</taxon>
        <taxon>Desulfovibrionaceae</taxon>
    </lineage>
</organism>
<name>A0ABM7P5W7_9BACT</name>
<keyword evidence="2" id="KW-1185">Reference proteome</keyword>
<evidence type="ECO:0000313" key="2">
    <source>
        <dbReference type="Proteomes" id="UP001053296"/>
    </source>
</evidence>
<dbReference type="RefSeq" id="WP_229595879.1">
    <property type="nucleotide sequence ID" value="NZ_AP024485.1"/>
</dbReference>
<proteinExistence type="predicted"/>
<sequence length="57" mass="6726">MFRQSPNYKEDLSMLLTEQTAPEGYDHHEWFNLDKPKAPNPTEYCKTVLNELKKKLG</sequence>
<accession>A0ABM7P5W7</accession>
<gene>
    <name evidence="1" type="ORF">PSDVSF_15660</name>
</gene>
<protein>
    <submittedName>
        <fullName evidence="1">Uncharacterized protein</fullName>
    </submittedName>
</protein>
<dbReference type="Proteomes" id="UP001053296">
    <property type="component" value="Chromosome"/>
</dbReference>
<reference evidence="1" key="1">
    <citation type="journal article" date="2022" name="Arch. Microbiol.">
        <title>Pseudodesulfovibrio sediminis sp. nov., a mesophilic and neutrophilic sulfate-reducing bacterium isolated from sediment of a brackish lake.</title>
        <authorList>
            <person name="Takahashi A."/>
            <person name="Kojima H."/>
            <person name="Watanabe M."/>
            <person name="Fukui M."/>
        </authorList>
    </citation>
    <scope>NUCLEOTIDE SEQUENCE</scope>
    <source>
        <strain evidence="1">SF6</strain>
    </source>
</reference>
<evidence type="ECO:0000313" key="1">
    <source>
        <dbReference type="EMBL" id="BCS88324.1"/>
    </source>
</evidence>